<accession>A0A9D1S444</accession>
<organism evidence="1 2">
    <name type="scientific">Candidatus Fimadaptatus faecigallinarum</name>
    <dbReference type="NCBI Taxonomy" id="2840814"/>
    <lineage>
        <taxon>Bacteria</taxon>
        <taxon>Bacillati</taxon>
        <taxon>Bacillota</taxon>
        <taxon>Clostridia</taxon>
        <taxon>Eubacteriales</taxon>
        <taxon>Candidatus Fimadaptatus</taxon>
    </lineage>
</organism>
<evidence type="ECO:0000313" key="2">
    <source>
        <dbReference type="Proteomes" id="UP000824123"/>
    </source>
</evidence>
<sequence length="229" mass="26482">MKAAIFDMDGTLIDSMYYWRTVAVEYLREHGHEPSKALCEELYFTSVRSTPPIMRRYYDIPDSDAELIAFFDRRMIEHYERDVKLKPGADRYIAKLRAQGVTCVLATASLRAQAWPLMERLGIADAFVSDGRQLLFCSDEMGMTKASDEYYPELCRRIGVAPEDCVMYEDALYSIRTARRAGLHVWAIEDESARLNKAEIIASVERYFTSWEELLNNNGDNLQYVQRNV</sequence>
<comment type="caution">
    <text evidence="1">The sequence shown here is derived from an EMBL/GenBank/DDBJ whole genome shotgun (WGS) entry which is preliminary data.</text>
</comment>
<name>A0A9D1S444_9FIRM</name>
<dbReference type="GO" id="GO:0016791">
    <property type="term" value="F:phosphatase activity"/>
    <property type="evidence" value="ECO:0007669"/>
    <property type="project" value="TreeGrafter"/>
</dbReference>
<dbReference type="NCBIfam" id="TIGR01509">
    <property type="entry name" value="HAD-SF-IA-v3"/>
    <property type="match status" value="1"/>
</dbReference>
<dbReference type="SUPFAM" id="SSF56784">
    <property type="entry name" value="HAD-like"/>
    <property type="match status" value="1"/>
</dbReference>
<dbReference type="SFLD" id="SFLDG01129">
    <property type="entry name" value="C1.5:_HAD__Beta-PGM__Phosphata"/>
    <property type="match status" value="1"/>
</dbReference>
<dbReference type="AlphaFoldDB" id="A0A9D1S444"/>
<dbReference type="InterPro" id="IPR006439">
    <property type="entry name" value="HAD-SF_hydro_IA"/>
</dbReference>
<dbReference type="PANTHER" id="PTHR18901">
    <property type="entry name" value="2-DEOXYGLUCOSE-6-PHOSPHATE PHOSPHATASE 2"/>
    <property type="match status" value="1"/>
</dbReference>
<dbReference type="CDD" id="cd07505">
    <property type="entry name" value="HAD_BPGM-like"/>
    <property type="match status" value="1"/>
</dbReference>
<dbReference type="Gene3D" id="1.10.150.240">
    <property type="entry name" value="Putative phosphatase, domain 2"/>
    <property type="match status" value="1"/>
</dbReference>
<dbReference type="Gene3D" id="3.40.50.1000">
    <property type="entry name" value="HAD superfamily/HAD-like"/>
    <property type="match status" value="1"/>
</dbReference>
<gene>
    <name evidence="1" type="ORF">IAC59_00615</name>
</gene>
<dbReference type="InterPro" id="IPR023198">
    <property type="entry name" value="PGP-like_dom2"/>
</dbReference>
<protein>
    <submittedName>
        <fullName evidence="1">HAD family phosphatase</fullName>
    </submittedName>
</protein>
<dbReference type="PANTHER" id="PTHR18901:SF38">
    <property type="entry name" value="PSEUDOURIDINE-5'-PHOSPHATASE"/>
    <property type="match status" value="1"/>
</dbReference>
<dbReference type="SFLD" id="SFLDS00003">
    <property type="entry name" value="Haloacid_Dehalogenase"/>
    <property type="match status" value="1"/>
</dbReference>
<dbReference type="Proteomes" id="UP000824123">
    <property type="component" value="Unassembled WGS sequence"/>
</dbReference>
<dbReference type="InterPro" id="IPR023214">
    <property type="entry name" value="HAD_sf"/>
</dbReference>
<dbReference type="EMBL" id="DVNK01000005">
    <property type="protein sequence ID" value="HIU45743.1"/>
    <property type="molecule type" value="Genomic_DNA"/>
</dbReference>
<reference evidence="1" key="1">
    <citation type="submission" date="2020-10" db="EMBL/GenBank/DDBJ databases">
        <authorList>
            <person name="Gilroy R."/>
        </authorList>
    </citation>
    <scope>NUCLEOTIDE SEQUENCE</scope>
    <source>
        <strain evidence="1">ChiSxjej2B14-8506</strain>
    </source>
</reference>
<reference evidence="1" key="2">
    <citation type="journal article" date="2021" name="PeerJ">
        <title>Extensive microbial diversity within the chicken gut microbiome revealed by metagenomics and culture.</title>
        <authorList>
            <person name="Gilroy R."/>
            <person name="Ravi A."/>
            <person name="Getino M."/>
            <person name="Pursley I."/>
            <person name="Horton D.L."/>
            <person name="Alikhan N.F."/>
            <person name="Baker D."/>
            <person name="Gharbi K."/>
            <person name="Hall N."/>
            <person name="Watson M."/>
            <person name="Adriaenssens E.M."/>
            <person name="Foster-Nyarko E."/>
            <person name="Jarju S."/>
            <person name="Secka A."/>
            <person name="Antonio M."/>
            <person name="Oren A."/>
            <person name="Chaudhuri R.R."/>
            <person name="La Ragione R."/>
            <person name="Hildebrand F."/>
            <person name="Pallen M.J."/>
        </authorList>
    </citation>
    <scope>NUCLEOTIDE SEQUENCE</scope>
    <source>
        <strain evidence="1">ChiSxjej2B14-8506</strain>
    </source>
</reference>
<proteinExistence type="predicted"/>
<evidence type="ECO:0000313" key="1">
    <source>
        <dbReference type="EMBL" id="HIU45743.1"/>
    </source>
</evidence>
<dbReference type="InterPro" id="IPR036412">
    <property type="entry name" value="HAD-like_sf"/>
</dbReference>
<dbReference type="Pfam" id="PF00702">
    <property type="entry name" value="Hydrolase"/>
    <property type="match status" value="1"/>
</dbReference>